<dbReference type="InParanoid" id="S8DKA2"/>
<dbReference type="OrthoDB" id="1470350at2759"/>
<organism evidence="1 2">
    <name type="scientific">Fomitopsis schrenkii</name>
    <name type="common">Brown rot fungus</name>
    <dbReference type="NCBI Taxonomy" id="2126942"/>
    <lineage>
        <taxon>Eukaryota</taxon>
        <taxon>Fungi</taxon>
        <taxon>Dikarya</taxon>
        <taxon>Basidiomycota</taxon>
        <taxon>Agaricomycotina</taxon>
        <taxon>Agaricomycetes</taxon>
        <taxon>Polyporales</taxon>
        <taxon>Fomitopsis</taxon>
    </lineage>
</organism>
<accession>S8DKA2</accession>
<protein>
    <submittedName>
        <fullName evidence="1">Uncharacterized protein</fullName>
    </submittedName>
</protein>
<dbReference type="HOGENOM" id="CLU_587975_0_0_1"/>
<dbReference type="STRING" id="743788.S8DKA2"/>
<evidence type="ECO:0000313" key="1">
    <source>
        <dbReference type="EMBL" id="EPS94026.1"/>
    </source>
</evidence>
<reference evidence="1 2" key="1">
    <citation type="journal article" date="2012" name="Science">
        <title>The Paleozoic origin of enzymatic lignin decomposition reconstructed from 31 fungal genomes.</title>
        <authorList>
            <person name="Floudas D."/>
            <person name="Binder M."/>
            <person name="Riley R."/>
            <person name="Barry K."/>
            <person name="Blanchette R.A."/>
            <person name="Henrissat B."/>
            <person name="Martinez A.T."/>
            <person name="Otillar R."/>
            <person name="Spatafora J.W."/>
            <person name="Yadav J.S."/>
            <person name="Aerts A."/>
            <person name="Benoit I."/>
            <person name="Boyd A."/>
            <person name="Carlson A."/>
            <person name="Copeland A."/>
            <person name="Coutinho P.M."/>
            <person name="de Vries R.P."/>
            <person name="Ferreira P."/>
            <person name="Findley K."/>
            <person name="Foster B."/>
            <person name="Gaskell J."/>
            <person name="Glotzer D."/>
            <person name="Gorecki P."/>
            <person name="Heitman J."/>
            <person name="Hesse C."/>
            <person name="Hori C."/>
            <person name="Igarashi K."/>
            <person name="Jurgens J.A."/>
            <person name="Kallen N."/>
            <person name="Kersten P."/>
            <person name="Kohler A."/>
            <person name="Kuees U."/>
            <person name="Kumar T.K.A."/>
            <person name="Kuo A."/>
            <person name="LaButti K."/>
            <person name="Larrondo L.F."/>
            <person name="Lindquist E."/>
            <person name="Ling A."/>
            <person name="Lombard V."/>
            <person name="Lucas S."/>
            <person name="Lundell T."/>
            <person name="Martin R."/>
            <person name="McLaughlin D.J."/>
            <person name="Morgenstern I."/>
            <person name="Morin E."/>
            <person name="Murat C."/>
            <person name="Nagy L.G."/>
            <person name="Nolan M."/>
            <person name="Ohm R.A."/>
            <person name="Patyshakuliyeva A."/>
            <person name="Rokas A."/>
            <person name="Ruiz-Duenas F.J."/>
            <person name="Sabat G."/>
            <person name="Salamov A."/>
            <person name="Samejima M."/>
            <person name="Schmutz J."/>
            <person name="Slot J.C."/>
            <person name="St John F."/>
            <person name="Stenlid J."/>
            <person name="Sun H."/>
            <person name="Sun S."/>
            <person name="Syed K."/>
            <person name="Tsang A."/>
            <person name="Wiebenga A."/>
            <person name="Young D."/>
            <person name="Pisabarro A."/>
            <person name="Eastwood D.C."/>
            <person name="Martin F."/>
            <person name="Cullen D."/>
            <person name="Grigoriev I.V."/>
            <person name="Hibbett D.S."/>
        </authorList>
    </citation>
    <scope>NUCLEOTIDE SEQUENCE</scope>
    <source>
        <strain evidence="2">FP-58527</strain>
    </source>
</reference>
<name>S8DKA2_FOMSC</name>
<dbReference type="eggNOG" id="KOG0158">
    <property type="taxonomic scope" value="Eukaryota"/>
</dbReference>
<proteinExistence type="predicted"/>
<dbReference type="Proteomes" id="UP000015241">
    <property type="component" value="Unassembled WGS sequence"/>
</dbReference>
<dbReference type="AlphaFoldDB" id="S8DKA2"/>
<dbReference type="EMBL" id="KE504247">
    <property type="protein sequence ID" value="EPS94026.1"/>
    <property type="molecule type" value="Genomic_DNA"/>
</dbReference>
<keyword evidence="2" id="KW-1185">Reference proteome</keyword>
<sequence>MATNRWRVATNPSILSDDEIDAIKDADRLVLSLAPSPPAAIPRTVTFCQVIGTMHRVWLPPKNNHPSCDYMTSWIDLDATDNGPINWNVVGRDHPQNIEILKQAMLRARPYRSADRASGDARQLTESMRDFLERETSMFLRLHGYYFHHLMIKVYVVQVFEKHAWGIRFLVRGRINGVERTLISVPALAHLSLDLATVVPSIKHRTKYSISIHWRGLFNTRSRPAQARKRKIVSHISSQELETTSDGTTTSRLISSVRSQLVPPFGMLDTCADAAPAAISHEKVLSFYGEMDTPEITYFLAVQILNDCGEYCASLGVLPPHWRPLVKLLPWYRKGNKAVQHLAGIAIAQEGRNDDGYPVGELTAEVSNQLIAGSDTVSSPESDDEGHTQASNRAAINHISKNVASKVAAASYYTRGVASAHKACALIDDRSAVGGGIDGFLVARSTHTCRALPVPEYAGNQSISA</sequence>
<evidence type="ECO:0000313" key="2">
    <source>
        <dbReference type="Proteomes" id="UP000015241"/>
    </source>
</evidence>
<gene>
    <name evidence="1" type="ORF">FOMPIDRAFT_93609</name>
</gene>